<name>X1FSH4_9ZZZZ</name>
<dbReference type="AlphaFoldDB" id="X1FSH4"/>
<proteinExistence type="predicted"/>
<accession>X1FSH4</accession>
<gene>
    <name evidence="1" type="ORF">S03H2_37391</name>
</gene>
<evidence type="ECO:0000313" key="1">
    <source>
        <dbReference type="EMBL" id="GAH48616.1"/>
    </source>
</evidence>
<dbReference type="EMBL" id="BARU01023014">
    <property type="protein sequence ID" value="GAH48616.1"/>
    <property type="molecule type" value="Genomic_DNA"/>
</dbReference>
<feature type="non-terminal residue" evidence="1">
    <location>
        <position position="1"/>
    </location>
</feature>
<sequence length="86" mass="9386">KKGPVSVNGINASPTFFQVRVFPDNLHDNSVYFYGWKSNGGRLASGSSTLGTSGVKLKVEYRLDLAAFDTHGSAGVYEYIIIYTAY</sequence>
<protein>
    <submittedName>
        <fullName evidence="1">Uncharacterized protein</fullName>
    </submittedName>
</protein>
<comment type="caution">
    <text evidence="1">The sequence shown here is derived from an EMBL/GenBank/DDBJ whole genome shotgun (WGS) entry which is preliminary data.</text>
</comment>
<organism evidence="1">
    <name type="scientific">marine sediment metagenome</name>
    <dbReference type="NCBI Taxonomy" id="412755"/>
    <lineage>
        <taxon>unclassified sequences</taxon>
        <taxon>metagenomes</taxon>
        <taxon>ecological metagenomes</taxon>
    </lineage>
</organism>
<reference evidence="1" key="1">
    <citation type="journal article" date="2014" name="Front. Microbiol.">
        <title>High frequency of phylogenetically diverse reductive dehalogenase-homologous genes in deep subseafloor sedimentary metagenomes.</title>
        <authorList>
            <person name="Kawai M."/>
            <person name="Futagami T."/>
            <person name="Toyoda A."/>
            <person name="Takaki Y."/>
            <person name="Nishi S."/>
            <person name="Hori S."/>
            <person name="Arai W."/>
            <person name="Tsubouchi T."/>
            <person name="Morono Y."/>
            <person name="Uchiyama I."/>
            <person name="Ito T."/>
            <person name="Fujiyama A."/>
            <person name="Inagaki F."/>
            <person name="Takami H."/>
        </authorList>
    </citation>
    <scope>NUCLEOTIDE SEQUENCE</scope>
    <source>
        <strain evidence="1">Expedition CK06-06</strain>
    </source>
</reference>